<gene>
    <name evidence="1" type="ORF">SAMN04488087_2131</name>
</gene>
<sequence length="390" mass="44135">MRQLATGLMLIVGLVGCRPSAPTEALYPMLDRLQGPFDFVLSLEATRPASPENGAVVEALAKATVHQMIGAAEGQGPEYFLGRVVYATFDPKGRLVVVDWDNGEVRFFDRAGRFLFKVGRKGLGPGEFDQPIYVAFDSRGWLYVMEEGRPRLHRYRPEGTGFVLDQTYNLGPQLQASPLGWCLLEDTLYVYTQSAQWEKQPLFRVLTLEGRPVRSFGRQDVYSPEALPEGFGALMLEAQLYCDPYGPGLLLVYRNLPVAVYYSTDGTRRWRVRIGEAPLLAYRLVEGGRLQPTLRDRGYVLRNVWPLPDGRVLFHLVYQERRSRQPLAARTIASYAFWLDPARQQWYGQEVTFPFFRLYTWQGAYGLGISPASELPHVAVFRLPEPISGS</sequence>
<evidence type="ECO:0008006" key="3">
    <source>
        <dbReference type="Google" id="ProtNLM"/>
    </source>
</evidence>
<evidence type="ECO:0000313" key="1">
    <source>
        <dbReference type="EMBL" id="SHK85492.1"/>
    </source>
</evidence>
<dbReference type="OrthoDB" id="820429at2"/>
<dbReference type="RefSeq" id="WP_072715956.1">
    <property type="nucleotide sequence ID" value="NZ_FRAU01000007.1"/>
</dbReference>
<proteinExistence type="predicted"/>
<protein>
    <recommendedName>
        <fullName evidence="3">6-bladed beta-propeller protein</fullName>
    </recommendedName>
</protein>
<dbReference type="STRING" id="633813.SAMN04488087_2131"/>
<reference evidence="2" key="1">
    <citation type="submission" date="2016-11" db="EMBL/GenBank/DDBJ databases">
        <authorList>
            <person name="Varghese N."/>
            <person name="Submissions S."/>
        </authorList>
    </citation>
    <scope>NUCLEOTIDE SEQUENCE [LARGE SCALE GENOMIC DNA]</scope>
    <source>
        <strain evidence="2">DSM 22212</strain>
    </source>
</reference>
<evidence type="ECO:0000313" key="2">
    <source>
        <dbReference type="Proteomes" id="UP000185812"/>
    </source>
</evidence>
<dbReference type="Gene3D" id="2.120.10.30">
    <property type="entry name" value="TolB, C-terminal domain"/>
    <property type="match status" value="1"/>
</dbReference>
<dbReference type="InterPro" id="IPR011042">
    <property type="entry name" value="6-blade_b-propeller_TolB-like"/>
</dbReference>
<dbReference type="SUPFAM" id="SSF101898">
    <property type="entry name" value="NHL repeat"/>
    <property type="match status" value="1"/>
</dbReference>
<keyword evidence="2" id="KW-1185">Reference proteome</keyword>
<dbReference type="Proteomes" id="UP000185812">
    <property type="component" value="Unassembled WGS sequence"/>
</dbReference>
<dbReference type="PROSITE" id="PS51257">
    <property type="entry name" value="PROKAR_LIPOPROTEIN"/>
    <property type="match status" value="1"/>
</dbReference>
<dbReference type="Pfam" id="PF17170">
    <property type="entry name" value="DUF5128"/>
    <property type="match status" value="1"/>
</dbReference>
<dbReference type="AlphaFoldDB" id="A0A1M6VVC1"/>
<accession>A0A1M6VVC1</accession>
<organism evidence="1 2">
    <name type="scientific">Rhodothermus profundi</name>
    <dbReference type="NCBI Taxonomy" id="633813"/>
    <lineage>
        <taxon>Bacteria</taxon>
        <taxon>Pseudomonadati</taxon>
        <taxon>Rhodothermota</taxon>
        <taxon>Rhodothermia</taxon>
        <taxon>Rhodothermales</taxon>
        <taxon>Rhodothermaceae</taxon>
        <taxon>Rhodothermus</taxon>
    </lineage>
</organism>
<name>A0A1M6VVC1_9BACT</name>
<dbReference type="EMBL" id="FRAU01000007">
    <property type="protein sequence ID" value="SHK85492.1"/>
    <property type="molecule type" value="Genomic_DNA"/>
</dbReference>